<dbReference type="AlphaFoldDB" id="A0A9D1YFC4"/>
<protein>
    <submittedName>
        <fullName evidence="1">Uncharacterized protein</fullName>
    </submittedName>
</protein>
<evidence type="ECO:0000313" key="1">
    <source>
        <dbReference type="EMBL" id="HIY26193.1"/>
    </source>
</evidence>
<dbReference type="EMBL" id="DXDU01000055">
    <property type="protein sequence ID" value="HIY26193.1"/>
    <property type="molecule type" value="Genomic_DNA"/>
</dbReference>
<dbReference type="Proteomes" id="UP000823915">
    <property type="component" value="Unassembled WGS sequence"/>
</dbReference>
<gene>
    <name evidence="1" type="ORF">H9838_03360</name>
</gene>
<comment type="caution">
    <text evidence="1">The sequence shown here is derived from an EMBL/GenBank/DDBJ whole genome shotgun (WGS) entry which is preliminary data.</text>
</comment>
<evidence type="ECO:0000313" key="2">
    <source>
        <dbReference type="Proteomes" id="UP000823915"/>
    </source>
</evidence>
<name>A0A9D1YFC4_9FIRM</name>
<reference evidence="1" key="2">
    <citation type="submission" date="2021-04" db="EMBL/GenBank/DDBJ databases">
        <authorList>
            <person name="Gilroy R."/>
        </authorList>
    </citation>
    <scope>NUCLEOTIDE SEQUENCE</scope>
    <source>
        <strain evidence="1">1282</strain>
    </source>
</reference>
<accession>A0A9D1YFC4</accession>
<proteinExistence type="predicted"/>
<organism evidence="1 2">
    <name type="scientific">Candidatus Acutalibacter pullistercoris</name>
    <dbReference type="NCBI Taxonomy" id="2838418"/>
    <lineage>
        <taxon>Bacteria</taxon>
        <taxon>Bacillati</taxon>
        <taxon>Bacillota</taxon>
        <taxon>Clostridia</taxon>
        <taxon>Eubacteriales</taxon>
        <taxon>Acutalibacteraceae</taxon>
        <taxon>Acutalibacter</taxon>
    </lineage>
</organism>
<sequence>MTMSKIDAFSYKLGAADCFCEMVRAGVKKIALAHPCDTREERDSFLTEYEKLCQEYGVKMYQEDEGFLTDLFPVSLNKDRFNTIFYQDDAVLKAYLDLKAEKKQAQEAGTYTPEKRRDIAWRYGKLLSYTDEGIERLLAQNTEKE</sequence>
<reference evidence="1" key="1">
    <citation type="journal article" date="2021" name="PeerJ">
        <title>Extensive microbial diversity within the chicken gut microbiome revealed by metagenomics and culture.</title>
        <authorList>
            <person name="Gilroy R."/>
            <person name="Ravi A."/>
            <person name="Getino M."/>
            <person name="Pursley I."/>
            <person name="Horton D.L."/>
            <person name="Alikhan N.F."/>
            <person name="Baker D."/>
            <person name="Gharbi K."/>
            <person name="Hall N."/>
            <person name="Watson M."/>
            <person name="Adriaenssens E.M."/>
            <person name="Foster-Nyarko E."/>
            <person name="Jarju S."/>
            <person name="Secka A."/>
            <person name="Antonio M."/>
            <person name="Oren A."/>
            <person name="Chaudhuri R.R."/>
            <person name="La Ragione R."/>
            <person name="Hildebrand F."/>
            <person name="Pallen M.J."/>
        </authorList>
    </citation>
    <scope>NUCLEOTIDE SEQUENCE</scope>
    <source>
        <strain evidence="1">1282</strain>
    </source>
</reference>